<evidence type="ECO:0000313" key="1">
    <source>
        <dbReference type="EMBL" id="CAF0697289.1"/>
    </source>
</evidence>
<gene>
    <name evidence="1" type="ORF">MPNT_210035</name>
</gene>
<dbReference type="Proteomes" id="UP000663859">
    <property type="component" value="Unassembled WGS sequence"/>
</dbReference>
<keyword evidence="2" id="KW-1185">Reference proteome</keyword>
<organism evidence="1 2">
    <name type="scientific">Candidatus Methylacidithermus pantelleriae</name>
    <dbReference type="NCBI Taxonomy" id="2744239"/>
    <lineage>
        <taxon>Bacteria</taxon>
        <taxon>Pseudomonadati</taxon>
        <taxon>Verrucomicrobiota</taxon>
        <taxon>Methylacidiphilae</taxon>
        <taxon>Methylacidiphilales</taxon>
        <taxon>Methylacidiphilaceae</taxon>
        <taxon>Candidatus Methylacidithermus</taxon>
    </lineage>
</organism>
<dbReference type="AlphaFoldDB" id="A0A8J2FW51"/>
<accession>A0A8J2FW51</accession>
<comment type="caution">
    <text evidence="1">The sequence shown here is derived from an EMBL/GenBank/DDBJ whole genome shotgun (WGS) entry which is preliminary data.</text>
</comment>
<proteinExistence type="predicted"/>
<dbReference type="EMBL" id="CAJNOB010000014">
    <property type="protein sequence ID" value="CAF0697289.1"/>
    <property type="molecule type" value="Genomic_DNA"/>
</dbReference>
<protein>
    <submittedName>
        <fullName evidence="1">Uncharacterized protein</fullName>
    </submittedName>
</protein>
<reference evidence="1" key="1">
    <citation type="submission" date="2021-02" db="EMBL/GenBank/DDBJ databases">
        <authorList>
            <person name="Cremers G."/>
            <person name="Picone N."/>
        </authorList>
    </citation>
    <scope>NUCLEOTIDE SEQUENCE</scope>
    <source>
        <strain evidence="1">PQ17</strain>
    </source>
</reference>
<sequence length="111" mass="12808">MLFRLAPCAFSACKRRLGGEGNRTPVLIVLHASLYMFIRRLVLRNRAMLRRTAGSRASTKSIHEPARSLRRFASLLSSFSQPAGVTAKTWRSIKPRERDLRSLRLFVWFDF</sequence>
<name>A0A8J2FW51_9BACT</name>
<evidence type="ECO:0000313" key="2">
    <source>
        <dbReference type="Proteomes" id="UP000663859"/>
    </source>
</evidence>